<evidence type="ECO:0000259" key="5">
    <source>
        <dbReference type="PROSITE" id="PS51178"/>
    </source>
</evidence>
<comment type="subcellular location">
    <subcellularLocation>
        <location evidence="1">Membrane</location>
    </subcellularLocation>
</comment>
<dbReference type="AlphaFoldDB" id="W1TSI5"/>
<dbReference type="PROSITE" id="PS51178">
    <property type="entry name" value="PASTA"/>
    <property type="match status" value="1"/>
</dbReference>
<dbReference type="Proteomes" id="UP000018840">
    <property type="component" value="Unassembled WGS sequence"/>
</dbReference>
<dbReference type="SUPFAM" id="SSF56519">
    <property type="entry name" value="Penicillin binding protein dimerisation domain"/>
    <property type="match status" value="1"/>
</dbReference>
<evidence type="ECO:0000256" key="1">
    <source>
        <dbReference type="ARBA" id="ARBA00004370"/>
    </source>
</evidence>
<organism evidence="6 7">
    <name type="scientific">Negativicoccus succinicivorans DORA_17_25</name>
    <dbReference type="NCBI Taxonomy" id="1403945"/>
    <lineage>
        <taxon>Bacteria</taxon>
        <taxon>Bacillati</taxon>
        <taxon>Bacillota</taxon>
        <taxon>Negativicutes</taxon>
        <taxon>Veillonellales</taxon>
        <taxon>Veillonellaceae</taxon>
        <taxon>Negativicoccus</taxon>
    </lineage>
</organism>
<dbReference type="Gene3D" id="1.10.150.770">
    <property type="match status" value="1"/>
</dbReference>
<keyword evidence="4" id="KW-0812">Transmembrane</keyword>
<keyword evidence="3 4" id="KW-0472">Membrane</keyword>
<dbReference type="Pfam" id="PF03793">
    <property type="entry name" value="PASTA"/>
    <property type="match status" value="1"/>
</dbReference>
<evidence type="ECO:0000256" key="4">
    <source>
        <dbReference type="SAM" id="Phobius"/>
    </source>
</evidence>
<dbReference type="EMBL" id="AZMC01000356">
    <property type="protein sequence ID" value="ETI84340.1"/>
    <property type="molecule type" value="Genomic_DNA"/>
</dbReference>
<dbReference type="InterPro" id="IPR005311">
    <property type="entry name" value="PBP_dimer"/>
</dbReference>
<dbReference type="Gene3D" id="3.40.710.10">
    <property type="entry name" value="DD-peptidase/beta-lactamase superfamily"/>
    <property type="match status" value="1"/>
</dbReference>
<dbReference type="PATRIC" id="fig|1403945.3.peg.1411"/>
<gene>
    <name evidence="6" type="ORF">Q612_NSC00356G0005</name>
</gene>
<feature type="domain" description="PASTA" evidence="5">
    <location>
        <begin position="602"/>
        <end position="662"/>
    </location>
</feature>
<dbReference type="GO" id="GO:0008658">
    <property type="term" value="F:penicillin binding"/>
    <property type="evidence" value="ECO:0007669"/>
    <property type="project" value="InterPro"/>
</dbReference>
<dbReference type="InterPro" id="IPR001460">
    <property type="entry name" value="PCN-bd_Tpept"/>
</dbReference>
<dbReference type="Gene3D" id="3.90.1310.10">
    <property type="entry name" value="Penicillin-binding protein 2a (Domain 2)"/>
    <property type="match status" value="1"/>
</dbReference>
<evidence type="ECO:0000313" key="6">
    <source>
        <dbReference type="EMBL" id="ETI84340.1"/>
    </source>
</evidence>
<dbReference type="InterPro" id="IPR012338">
    <property type="entry name" value="Beta-lactam/transpept-like"/>
</dbReference>
<dbReference type="SUPFAM" id="SSF54184">
    <property type="entry name" value="Penicillin-binding protein 2x (pbp-2x), c-terminal domain"/>
    <property type="match status" value="1"/>
</dbReference>
<dbReference type="InterPro" id="IPR036138">
    <property type="entry name" value="PBP_dimer_sf"/>
</dbReference>
<accession>W1TSI5</accession>
<comment type="similarity">
    <text evidence="2">Belongs to the transpeptidase family.</text>
</comment>
<evidence type="ECO:0000256" key="2">
    <source>
        <dbReference type="ARBA" id="ARBA00007171"/>
    </source>
</evidence>
<comment type="caution">
    <text evidence="6">The sequence shown here is derived from an EMBL/GenBank/DDBJ whole genome shotgun (WGS) entry which is preliminary data.</text>
</comment>
<dbReference type="Gene3D" id="3.30.450.330">
    <property type="match status" value="1"/>
</dbReference>
<name>W1TSI5_9FIRM</name>
<dbReference type="InterPro" id="IPR050515">
    <property type="entry name" value="Beta-lactam/transpept"/>
</dbReference>
<proteinExistence type="inferred from homology"/>
<dbReference type="PANTHER" id="PTHR30627">
    <property type="entry name" value="PEPTIDOGLYCAN D,D-TRANSPEPTIDASE"/>
    <property type="match status" value="1"/>
</dbReference>
<dbReference type="GO" id="GO:0005886">
    <property type="term" value="C:plasma membrane"/>
    <property type="evidence" value="ECO:0007669"/>
    <property type="project" value="TreeGrafter"/>
</dbReference>
<reference evidence="6 7" key="1">
    <citation type="submission" date="2013-12" db="EMBL/GenBank/DDBJ databases">
        <title>A Varibaculum cambriense genome reconstructed from a premature infant gut community with otherwise low bacterial novelty that shifts toward anaerobic metabolism during the third week of life.</title>
        <authorList>
            <person name="Brown C.T."/>
            <person name="Sharon I."/>
            <person name="Thomas B.C."/>
            <person name="Castelle C.J."/>
            <person name="Morowitz M.J."/>
            <person name="Banfield J.F."/>
        </authorList>
    </citation>
    <scope>NUCLEOTIDE SEQUENCE [LARGE SCALE GENOMIC DNA]</scope>
    <source>
        <strain evidence="7">DORA_17_25</strain>
    </source>
</reference>
<dbReference type="Pfam" id="PF03717">
    <property type="entry name" value="PBP_dimer"/>
    <property type="match status" value="1"/>
</dbReference>
<dbReference type="PANTHER" id="PTHR30627:SF1">
    <property type="entry name" value="PEPTIDOGLYCAN D,D-TRANSPEPTIDASE FTSI"/>
    <property type="match status" value="1"/>
</dbReference>
<sequence>MRMTKERVRSKTVPQKKRGRTRVAFLFMALAVFGILICGRLFYLQVVRGAYYAELDLGQAEEVRPLQSPRGTIYDRNGKVLAVSAVTLSLYADPQELNRDPQALAQILAPLLSVPEDKLAEKLAQTNRFVWLERMLDKEVSDQVKALIGQQKITGLHFVEESKRYYPNGNLLAQVLGFVGIDDKGLDGIEMVLDQEIKGDSKQQTIITSRYGTPILKSTLSQLFPDEERSVYLTIDAQIQFFAERALDRAMGTTRAAGGSIIVMDPRTGEILAMANRPTYNPNRFAESTEEDFRNRAVTDLYEPGSTFKPIIAAAALESGSITPETVLHDTGSVYASGHTIQNWNSEGYGDVRLVDIIKYSINTGFAMVGLRTGGAVLTDYAKRFGFGQPTGIELPGEGEGILFNPDDMRDSDIATMSIGHSIAVTPLQMLQAYGALANGGKMMKPHVIASIVNPDGTTYQASQAEEVGQPITPEVDHTLVPMLEQVVSGGAGVKAQVNGYRLAGKTGTAQKLDTEHGGYLEGRYIASFIGFGPIEQPEAVCLVVLDDPEGVYYGGQIAAPVFAEVMGEIMRYRGIHPNVTDVADTGTAEKAALEPLTLTRTEEGNIIVPDFTGRRLRDVLEWANQAQVGVVPEGEGVVITQTPLAGLTLEDTRQIRVQLAE</sequence>
<protein>
    <submittedName>
        <fullName evidence="6">Penicillin-binding protein, transpeptidase protein</fullName>
    </submittedName>
</protein>
<dbReference type="GO" id="GO:0071555">
    <property type="term" value="P:cell wall organization"/>
    <property type="evidence" value="ECO:0007669"/>
    <property type="project" value="TreeGrafter"/>
</dbReference>
<evidence type="ECO:0000313" key="7">
    <source>
        <dbReference type="Proteomes" id="UP000018840"/>
    </source>
</evidence>
<keyword evidence="4" id="KW-1133">Transmembrane helix</keyword>
<dbReference type="InterPro" id="IPR005543">
    <property type="entry name" value="PASTA_dom"/>
</dbReference>
<dbReference type="SUPFAM" id="SSF56601">
    <property type="entry name" value="beta-lactamase/transpeptidase-like"/>
    <property type="match status" value="1"/>
</dbReference>
<feature type="transmembrane region" description="Helical" evidence="4">
    <location>
        <begin position="21"/>
        <end position="43"/>
    </location>
</feature>
<evidence type="ECO:0000256" key="3">
    <source>
        <dbReference type="ARBA" id="ARBA00023136"/>
    </source>
</evidence>
<dbReference type="Pfam" id="PF00905">
    <property type="entry name" value="Transpeptidase"/>
    <property type="match status" value="1"/>
</dbReference>